<dbReference type="GO" id="GO:0005886">
    <property type="term" value="C:plasma membrane"/>
    <property type="evidence" value="ECO:0007669"/>
    <property type="project" value="UniProtKB-SubCell"/>
</dbReference>
<keyword evidence="5 10" id="KW-1133">Transmembrane helix</keyword>
<evidence type="ECO:0000256" key="9">
    <source>
        <dbReference type="ARBA" id="ARBA00037847"/>
    </source>
</evidence>
<evidence type="ECO:0000256" key="1">
    <source>
        <dbReference type="ARBA" id="ARBA00004236"/>
    </source>
</evidence>
<evidence type="ECO:0000313" key="12">
    <source>
        <dbReference type="EMBL" id="CAE7391857.1"/>
    </source>
</evidence>
<feature type="signal peptide" evidence="11">
    <location>
        <begin position="1"/>
        <end position="18"/>
    </location>
</feature>
<comment type="subcellular location">
    <subcellularLocation>
        <location evidence="1">Cell membrane</location>
    </subcellularLocation>
    <subcellularLocation>
        <location evidence="9">Endomembrane system</location>
        <topology evidence="9">Single-pass membrane protein</topology>
    </subcellularLocation>
</comment>
<evidence type="ECO:0000256" key="4">
    <source>
        <dbReference type="ARBA" id="ARBA00022729"/>
    </source>
</evidence>
<proteinExistence type="predicted"/>
<keyword evidence="3 10" id="KW-0812">Transmembrane</keyword>
<dbReference type="InterPro" id="IPR032675">
    <property type="entry name" value="LRR_dom_sf"/>
</dbReference>
<dbReference type="GO" id="GO:0012505">
    <property type="term" value="C:endomembrane system"/>
    <property type="evidence" value="ECO:0007669"/>
    <property type="project" value="UniProtKB-SubCell"/>
</dbReference>
<feature type="transmembrane region" description="Helical" evidence="10">
    <location>
        <begin position="1207"/>
        <end position="1224"/>
    </location>
</feature>
<keyword evidence="13" id="KW-1185">Reference proteome</keyword>
<evidence type="ECO:0000256" key="8">
    <source>
        <dbReference type="ARBA" id="ARBA00023180"/>
    </source>
</evidence>
<evidence type="ECO:0000256" key="2">
    <source>
        <dbReference type="ARBA" id="ARBA00022475"/>
    </source>
</evidence>
<keyword evidence="7" id="KW-0675">Receptor</keyword>
<organism evidence="12 13">
    <name type="scientific">Symbiodinium natans</name>
    <dbReference type="NCBI Taxonomy" id="878477"/>
    <lineage>
        <taxon>Eukaryota</taxon>
        <taxon>Sar</taxon>
        <taxon>Alveolata</taxon>
        <taxon>Dinophyceae</taxon>
        <taxon>Suessiales</taxon>
        <taxon>Symbiodiniaceae</taxon>
        <taxon>Symbiodinium</taxon>
    </lineage>
</organism>
<feature type="transmembrane region" description="Helical" evidence="10">
    <location>
        <begin position="1180"/>
        <end position="1201"/>
    </location>
</feature>
<gene>
    <name evidence="12" type="primary">RLK7</name>
    <name evidence="12" type="ORF">SNAT2548_LOCUS21357</name>
</gene>
<accession>A0A812QKI9</accession>
<dbReference type="SUPFAM" id="SSF52058">
    <property type="entry name" value="L domain-like"/>
    <property type="match status" value="1"/>
</dbReference>
<keyword evidence="6 10" id="KW-0472">Membrane</keyword>
<comment type="caution">
    <text evidence="12">The sequence shown here is derived from an EMBL/GenBank/DDBJ whole genome shotgun (WGS) entry which is preliminary data.</text>
</comment>
<evidence type="ECO:0000256" key="10">
    <source>
        <dbReference type="SAM" id="Phobius"/>
    </source>
</evidence>
<dbReference type="SMART" id="SM01411">
    <property type="entry name" value="Ephrin_rec_like"/>
    <property type="match status" value="1"/>
</dbReference>
<evidence type="ECO:0000256" key="3">
    <source>
        <dbReference type="ARBA" id="ARBA00022692"/>
    </source>
</evidence>
<dbReference type="Proteomes" id="UP000604046">
    <property type="component" value="Unassembled WGS sequence"/>
</dbReference>
<evidence type="ECO:0000256" key="11">
    <source>
        <dbReference type="SAM" id="SignalP"/>
    </source>
</evidence>
<name>A0A812QKI9_9DINO</name>
<feature type="chain" id="PRO_5032675848" evidence="11">
    <location>
        <begin position="19"/>
        <end position="1286"/>
    </location>
</feature>
<feature type="transmembrane region" description="Helical" evidence="10">
    <location>
        <begin position="902"/>
        <end position="921"/>
    </location>
</feature>
<evidence type="ECO:0000256" key="6">
    <source>
        <dbReference type="ARBA" id="ARBA00023136"/>
    </source>
</evidence>
<evidence type="ECO:0000256" key="7">
    <source>
        <dbReference type="ARBA" id="ARBA00023170"/>
    </source>
</evidence>
<dbReference type="PANTHER" id="PTHR48052:SF8">
    <property type="entry name" value="LRR RECEPTOR-LIKE SERINE_THREONINE-PROTEIN KINASE FLS2"/>
    <property type="match status" value="1"/>
</dbReference>
<keyword evidence="8" id="KW-0325">Glycoprotein</keyword>
<dbReference type="EMBL" id="CAJNDS010002248">
    <property type="protein sequence ID" value="CAE7391857.1"/>
    <property type="molecule type" value="Genomic_DNA"/>
</dbReference>
<protein>
    <submittedName>
        <fullName evidence="12">RLK7 protein</fullName>
    </submittedName>
</protein>
<feature type="transmembrane region" description="Helical" evidence="10">
    <location>
        <begin position="933"/>
        <end position="952"/>
    </location>
</feature>
<dbReference type="PANTHER" id="PTHR48052">
    <property type="entry name" value="UNNAMED PRODUCT"/>
    <property type="match status" value="1"/>
</dbReference>
<feature type="transmembrane region" description="Helical" evidence="10">
    <location>
        <begin position="992"/>
        <end position="1013"/>
    </location>
</feature>
<dbReference type="OrthoDB" id="442066at2759"/>
<sequence length="1286" mass="137525">MHPRWSVALLFLAQRCCGIRPELVAGLGSAEPSDIQDSHQAASSLILLTDQAVETSKPQSGPKLQPTGVQAQVALAVPKAPNDELLKATLARTQGSASWCTRDVLLGALGGLGIHEAGPPCSWQGIACSFRGCVTKIERRAAVGNIEWLRNLTTLRDLILPFTQVFGDLRALSPLTRLRDLHLRSTQVTGDLKALSPLISLKALHLDGTQVSGDIAALSPLTMLHTLYLRGTQVSGDIQALSPCTLLKKLSIPESQISGDLKALAPCTRLRFLSLRNTTVSGDLKAVAPLTSLKKLHLLDTRVSGDLETLSPLAMLESLSLSHTQVTGDLQALSPLKALRRLLLRRSQVHGNLGSLRYQTKLTKLDLGSLSDVEGDLGILRNLSHLEQVYLADTGISGIFSLQWRGCCKKLRRMELAGSRVGGLLDPVDDLHFSTQDRMLPSLQTLDVRRCPLNGSVAQLLLPLAATPIASLAASGCGLHGEVPALDMMQVQIDKTIFTSWSSMLKETLHALDISSNAVTSLYSLPSTLQLDLRHNTVPLTIGSQTLAEAAHLRLDLNLEGTQLANREEVRTLLGTELELSKSRSYANETGGYICAGFTLASLHVTPDLFLPDDMCVCLQGYQGTGTMCKTCPASTFAAEEGQTRCEPCPANSSAPQGSSSLEACACEFGRPRGPEGNRSCQCDAHSALLDGHCVACSKLHLQCLQNGTVAEAALPERGYARLPAAGVFRCLDPLRCPGQLPCATGYGGPLCATCAPGHRSASNLCAACADVEDVEWMEVLKAVSLATLLLCLGVAAAYLLRSCIPPFGPGVRCACGLLASQGLVLLQLAQLWAVVARLAKLAQEAAQEAAQEDLAASVKTATDVQSDPMLTYIEILQLRGMELASFVDLQCRFDGTNVRSLAALATPLLPVVVLASCACLELCSCGTGVSMALKALAVLFVGGASGAAQLLGCQGHDGEGRTIPKEAAFRPLFPHLLCADSTGFAGWVDNIGFGSGAIYAVAVPLFLAFLFLKQKVTLQQSKTYLASAGRGKTKNEVRLTISLCNTSTPLEDNILQKRLLAAAAAYLAASVRGRAFVELGKDSVSVIRTQKDDSGVYDLSAESFIMETNKMEVETLRRNSMMQMLTERSILEEVQSDRMMIGAKQLLSKYACCNNVWMEVALKLASAVLVSVVATQDGMWLSVAVTLGMALIIGVAQPFAQPQANTLQSFCFLCLGVAAVAFAHHDRWIPRLALAAPVVLVAFQLRRPDSAEALALRLQQELEEQLPSLRRGECLQVQAEELRLF</sequence>
<dbReference type="Gene3D" id="2.10.50.10">
    <property type="entry name" value="Tumor Necrosis Factor Receptor, subunit A, domain 2"/>
    <property type="match status" value="1"/>
</dbReference>
<dbReference type="Gene3D" id="3.80.10.10">
    <property type="entry name" value="Ribonuclease Inhibitor"/>
    <property type="match status" value="2"/>
</dbReference>
<reference evidence="12" key="1">
    <citation type="submission" date="2021-02" db="EMBL/GenBank/DDBJ databases">
        <authorList>
            <person name="Dougan E. K."/>
            <person name="Rhodes N."/>
            <person name="Thang M."/>
            <person name="Chan C."/>
        </authorList>
    </citation>
    <scope>NUCLEOTIDE SEQUENCE</scope>
</reference>
<keyword evidence="2" id="KW-1003">Cell membrane</keyword>
<evidence type="ECO:0000313" key="13">
    <source>
        <dbReference type="Proteomes" id="UP000604046"/>
    </source>
</evidence>
<evidence type="ECO:0000256" key="5">
    <source>
        <dbReference type="ARBA" id="ARBA00022989"/>
    </source>
</evidence>
<keyword evidence="4 11" id="KW-0732">Signal</keyword>